<reference evidence="2 3" key="1">
    <citation type="submission" date="2017-02" db="EMBL/GenBank/DDBJ databases">
        <authorList>
            <person name="Peterson S.W."/>
        </authorList>
    </citation>
    <scope>NUCLEOTIDE SEQUENCE [LARGE SCALE GENOMIC DNA]</scope>
    <source>
        <strain evidence="2 3">ATCC BAA-908</strain>
    </source>
</reference>
<dbReference type="Pfam" id="PF23562">
    <property type="entry name" value="AMP-binding_C_3"/>
    <property type="match status" value="1"/>
</dbReference>
<evidence type="ECO:0000259" key="1">
    <source>
        <dbReference type="Pfam" id="PF00501"/>
    </source>
</evidence>
<dbReference type="Proteomes" id="UP000190423">
    <property type="component" value="Unassembled WGS sequence"/>
</dbReference>
<dbReference type="OrthoDB" id="9778383at2"/>
<dbReference type="SUPFAM" id="SSF56801">
    <property type="entry name" value="Acetyl-CoA synthetase-like"/>
    <property type="match status" value="1"/>
</dbReference>
<organism evidence="2 3">
    <name type="scientific">Treponema porcinum</name>
    <dbReference type="NCBI Taxonomy" id="261392"/>
    <lineage>
        <taxon>Bacteria</taxon>
        <taxon>Pseudomonadati</taxon>
        <taxon>Spirochaetota</taxon>
        <taxon>Spirochaetia</taxon>
        <taxon>Spirochaetales</taxon>
        <taxon>Treponemataceae</taxon>
        <taxon>Treponema</taxon>
    </lineage>
</organism>
<dbReference type="InterPro" id="IPR000873">
    <property type="entry name" value="AMP-dep_synth/lig_dom"/>
</dbReference>
<dbReference type="STRING" id="261392.SAMN02745149_01469"/>
<dbReference type="PANTHER" id="PTHR43813:SF1">
    <property type="entry name" value="ACYL-ACTIVATING ENZYME 16, CHLOROPLASTIC-RELATED"/>
    <property type="match status" value="1"/>
</dbReference>
<accession>A0A1T4L6D0</accession>
<dbReference type="PROSITE" id="PS00455">
    <property type="entry name" value="AMP_BINDING"/>
    <property type="match status" value="1"/>
</dbReference>
<sequence length="666" mass="74108">MYSTLPQMIYEKAQNVSGNYIQFEKDKAGVFQPITYSEFAEVMLDFSAGLLSSGTVPGEHIGLISDNRKEWLVCSMGIMAIGASDIPRGSEATVKDLSYILSFAECKTAVLESNYSYKKIVECIDSLPLLKNIILIDQNGVDESLLAGKNITVSSYSDVLVRGKEYRSENPGKVENLMLSGTESDTATIIFTSGTTGTPKGVELTHKNFICQLKDIGALLPLKTGDKALCVLPVWHVYEREIEYCLLYLECALCYSKPVGSIIMSDLKKIQPNFMACVPRVWDAIYKAIQKQVGASSTGRWVLFKTCVGAASTILRMYNIIHGRNQQFKPPLFIFKIVNKVLYFPILFLLPMKALGEIVFFKKARSVFGNNFKIGISGGGGLAPKLDKFYNSIGMRLVEGYGLTETAPICSLRSYKRPVLGTIGKIMPYCEGRVVNRNGQECKPGQTGVLYIRGENVMKGYYKQPELTAEAVVEGWFNTGDLVIRTCKGDIIVKGRQKDTIVLRSGENVEPFPIECKLAESPYIAQAVVVGQDKNCLGALIIPAKDNIKAYAEQNGMDTSNFPAVLKSDLIHNLIFKEFERLITQKNGFKPFEKIGKFVFLDKQFEVGVELSAKQDIIRYKINELYKWQIMMMFSDSSMAQNLQNLGNMKDTIISKIPVKGGKKPQ</sequence>
<dbReference type="RefSeq" id="WP_159446180.1">
    <property type="nucleotide sequence ID" value="NZ_FUWG01000010.1"/>
</dbReference>
<protein>
    <submittedName>
        <fullName evidence="2">Long-chain acyl-CoA synthetase</fullName>
    </submittedName>
</protein>
<dbReference type="PANTHER" id="PTHR43813">
    <property type="entry name" value="ACYL-ACTIVATING ENZYME 16, CHLOROPLASTIC-RELATED"/>
    <property type="match status" value="1"/>
</dbReference>
<dbReference type="EMBL" id="FUWG01000010">
    <property type="protein sequence ID" value="SJZ50101.1"/>
    <property type="molecule type" value="Genomic_DNA"/>
</dbReference>
<evidence type="ECO:0000313" key="2">
    <source>
        <dbReference type="EMBL" id="SJZ50101.1"/>
    </source>
</evidence>
<name>A0A1T4L6D0_TREPO</name>
<feature type="domain" description="AMP-dependent synthetase/ligase" evidence="1">
    <location>
        <begin position="32"/>
        <end position="462"/>
    </location>
</feature>
<proteinExistence type="predicted"/>
<dbReference type="Pfam" id="PF00501">
    <property type="entry name" value="AMP-binding"/>
    <property type="match status" value="1"/>
</dbReference>
<dbReference type="InterPro" id="IPR042099">
    <property type="entry name" value="ANL_N_sf"/>
</dbReference>
<gene>
    <name evidence="2" type="ORF">SAMN02745149_01469</name>
</gene>
<dbReference type="InterPro" id="IPR020845">
    <property type="entry name" value="AMP-binding_CS"/>
</dbReference>
<dbReference type="InterPro" id="IPR052987">
    <property type="entry name" value="Chloroplast_AMP-bd_Enzymes"/>
</dbReference>
<dbReference type="AlphaFoldDB" id="A0A1T4L6D0"/>
<dbReference type="GeneID" id="78316764"/>
<dbReference type="Gene3D" id="3.40.50.12780">
    <property type="entry name" value="N-terminal domain of ligase-like"/>
    <property type="match status" value="2"/>
</dbReference>
<evidence type="ECO:0000313" key="3">
    <source>
        <dbReference type="Proteomes" id="UP000190423"/>
    </source>
</evidence>
<keyword evidence="3" id="KW-1185">Reference proteome</keyword>